<dbReference type="InterPro" id="IPR000941">
    <property type="entry name" value="Enolase"/>
</dbReference>
<comment type="function">
    <text evidence="9">Catalyzes the reversible conversion of 2-phosphoglycerate (2-PG) into phosphoenolpyruvate (PEP). It is essential for the degradation of carbohydrates via glycolysis.</text>
</comment>
<dbReference type="InterPro" id="IPR036849">
    <property type="entry name" value="Enolase-like_C_sf"/>
</dbReference>
<dbReference type="PRINTS" id="PR00148">
    <property type="entry name" value="ENOLASE"/>
</dbReference>
<evidence type="ECO:0000256" key="4">
    <source>
        <dbReference type="ARBA" id="ARBA00017068"/>
    </source>
</evidence>
<dbReference type="PANTHER" id="PTHR11902">
    <property type="entry name" value="ENOLASE"/>
    <property type="match status" value="1"/>
</dbReference>
<dbReference type="SUPFAM" id="SSF54826">
    <property type="entry name" value="Enolase N-terminal domain-like"/>
    <property type="match status" value="1"/>
</dbReference>
<dbReference type="HAMAP" id="MF_00318">
    <property type="entry name" value="Enolase"/>
    <property type="match status" value="1"/>
</dbReference>
<evidence type="ECO:0000256" key="11">
    <source>
        <dbReference type="PIRSR" id="PIRSR001400-2"/>
    </source>
</evidence>
<feature type="binding site" evidence="9">
    <location>
        <position position="368"/>
    </location>
    <ligand>
        <name>(2R)-2-phosphoglycerate</name>
        <dbReference type="ChEBI" id="CHEBI:58289"/>
    </ligand>
</feature>
<evidence type="ECO:0000256" key="9">
    <source>
        <dbReference type="HAMAP-Rule" id="MF_00318"/>
    </source>
</evidence>
<dbReference type="SFLD" id="SFLDS00001">
    <property type="entry name" value="Enolase"/>
    <property type="match status" value="1"/>
</dbReference>
<feature type="binding site" evidence="9 12">
    <location>
        <position position="240"/>
    </location>
    <ligand>
        <name>Mg(2+)</name>
        <dbReference type="ChEBI" id="CHEBI:18420"/>
    </ligand>
</feature>
<dbReference type="InterPro" id="IPR020810">
    <property type="entry name" value="Enolase_C"/>
</dbReference>
<gene>
    <name evidence="9" type="primary">eno</name>
    <name evidence="15" type="ORF">UT18_C0030G0008</name>
</gene>
<comment type="catalytic activity">
    <reaction evidence="9">
        <text>(2R)-2-phosphoglycerate = phosphoenolpyruvate + H2O</text>
        <dbReference type="Rhea" id="RHEA:10164"/>
        <dbReference type="ChEBI" id="CHEBI:15377"/>
        <dbReference type="ChEBI" id="CHEBI:58289"/>
        <dbReference type="ChEBI" id="CHEBI:58702"/>
        <dbReference type="EC" id="4.2.1.11"/>
    </reaction>
</comment>
<evidence type="ECO:0000313" key="15">
    <source>
        <dbReference type="EMBL" id="KKQ92998.1"/>
    </source>
</evidence>
<feature type="domain" description="Enolase C-terminal TIM barrel" evidence="13">
    <location>
        <begin position="137"/>
        <end position="419"/>
    </location>
</feature>
<dbReference type="CDD" id="cd03313">
    <property type="entry name" value="enolase"/>
    <property type="match status" value="1"/>
</dbReference>
<dbReference type="PIRSF" id="PIRSF001400">
    <property type="entry name" value="Enolase"/>
    <property type="match status" value="1"/>
</dbReference>
<dbReference type="Gene3D" id="3.30.390.10">
    <property type="entry name" value="Enolase-like, N-terminal domain"/>
    <property type="match status" value="1"/>
</dbReference>
<keyword evidence="5 9" id="KW-0964">Secreted</keyword>
<feature type="binding site" evidence="11">
    <location>
        <begin position="366"/>
        <end position="369"/>
    </location>
    <ligand>
        <name>substrate</name>
    </ligand>
</feature>
<protein>
    <recommendedName>
        <fullName evidence="4 9">Enolase</fullName>
        <ecNumber evidence="3 9">4.2.1.11</ecNumber>
    </recommendedName>
    <alternativeName>
        <fullName evidence="9">2-phospho-D-glycerate hydro-lyase</fullName>
    </alternativeName>
    <alternativeName>
        <fullName evidence="9">2-phosphoglycerate dehydratase</fullName>
    </alternativeName>
</protein>
<dbReference type="GO" id="GO:0004634">
    <property type="term" value="F:phosphopyruvate hydratase activity"/>
    <property type="evidence" value="ECO:0007669"/>
    <property type="project" value="UniProtKB-UniRule"/>
</dbReference>
<evidence type="ECO:0000256" key="12">
    <source>
        <dbReference type="PIRSR" id="PIRSR001400-3"/>
    </source>
</evidence>
<dbReference type="SMART" id="SM01193">
    <property type="entry name" value="Enolase_N"/>
    <property type="match status" value="1"/>
</dbReference>
<evidence type="ECO:0000256" key="6">
    <source>
        <dbReference type="ARBA" id="ARBA00022842"/>
    </source>
</evidence>
<accession>A0A0G0LM60</accession>
<dbReference type="GO" id="GO:0000287">
    <property type="term" value="F:magnesium ion binding"/>
    <property type="evidence" value="ECO:0007669"/>
    <property type="project" value="UniProtKB-UniRule"/>
</dbReference>
<evidence type="ECO:0000313" key="16">
    <source>
        <dbReference type="Proteomes" id="UP000034207"/>
    </source>
</evidence>
<comment type="pathway">
    <text evidence="1 9">Carbohydrate degradation; glycolysis; pyruvate from D-glyceraldehyde 3-phosphate: step 4/5.</text>
</comment>
<comment type="caution">
    <text evidence="15">The sequence shown here is derived from an EMBL/GenBank/DDBJ whole genome shotgun (WGS) entry which is preliminary data.</text>
</comment>
<comment type="cofactor">
    <cofactor evidence="9">
        <name>Mg(2+)</name>
        <dbReference type="ChEBI" id="CHEBI:18420"/>
    </cofactor>
    <text evidence="9">Binds a second Mg(2+) ion via substrate during catalysis.</text>
</comment>
<dbReference type="InterPro" id="IPR029017">
    <property type="entry name" value="Enolase-like_N"/>
</dbReference>
<dbReference type="PANTHER" id="PTHR11902:SF1">
    <property type="entry name" value="ENOLASE"/>
    <property type="match status" value="1"/>
</dbReference>
<evidence type="ECO:0000256" key="1">
    <source>
        <dbReference type="ARBA" id="ARBA00005031"/>
    </source>
</evidence>
<dbReference type="Gene3D" id="3.20.20.120">
    <property type="entry name" value="Enolase-like C-terminal domain"/>
    <property type="match status" value="1"/>
</dbReference>
<keyword evidence="6 9" id="KW-0460">Magnesium</keyword>
<dbReference type="Pfam" id="PF03952">
    <property type="entry name" value="Enolase_N"/>
    <property type="match status" value="1"/>
</dbReference>
<feature type="binding site" evidence="9">
    <location>
        <position position="339"/>
    </location>
    <ligand>
        <name>(2R)-2-phosphoglycerate</name>
        <dbReference type="ChEBI" id="CHEBI:58289"/>
    </ligand>
</feature>
<dbReference type="AlphaFoldDB" id="A0A0G0LM60"/>
<organism evidence="15 16">
    <name type="scientific">candidate division CPR2 bacterium GW2011_GWC2_39_10</name>
    <dbReference type="NCBI Taxonomy" id="1618345"/>
    <lineage>
        <taxon>Bacteria</taxon>
        <taxon>Bacteria division CPR2</taxon>
    </lineage>
</organism>
<feature type="binding site" evidence="11">
    <location>
        <position position="314"/>
    </location>
    <ligand>
        <name>substrate</name>
    </ligand>
</feature>
<dbReference type="SUPFAM" id="SSF51604">
    <property type="entry name" value="Enolase C-terminal domain-like"/>
    <property type="match status" value="1"/>
</dbReference>
<feature type="binding site" evidence="11">
    <location>
        <position position="283"/>
    </location>
    <ligand>
        <name>substrate</name>
    </ligand>
</feature>
<evidence type="ECO:0000256" key="2">
    <source>
        <dbReference type="ARBA" id="ARBA00009604"/>
    </source>
</evidence>
<feature type="binding site" evidence="11">
    <location>
        <position position="162"/>
    </location>
    <ligand>
        <name>substrate</name>
    </ligand>
</feature>
<dbReference type="InterPro" id="IPR020811">
    <property type="entry name" value="Enolase_N"/>
</dbReference>
<feature type="binding site" evidence="11">
    <location>
        <position position="153"/>
    </location>
    <ligand>
        <name>substrate</name>
    </ligand>
</feature>
<dbReference type="Proteomes" id="UP000034207">
    <property type="component" value="Unassembled WGS sequence"/>
</dbReference>
<feature type="binding site" evidence="9">
    <location>
        <position position="390"/>
    </location>
    <ligand>
        <name>(2R)-2-phosphoglycerate</name>
        <dbReference type="ChEBI" id="CHEBI:58289"/>
    </ligand>
</feature>
<name>A0A0G0LM60_UNCC2</name>
<evidence type="ECO:0000256" key="5">
    <source>
        <dbReference type="ARBA" id="ARBA00022525"/>
    </source>
</evidence>
<feature type="binding site" evidence="9 12">
    <location>
        <position position="314"/>
    </location>
    <ligand>
        <name>Mg(2+)</name>
        <dbReference type="ChEBI" id="CHEBI:18420"/>
    </ligand>
</feature>
<feature type="active site" description="Proton acceptor" evidence="9 10">
    <location>
        <position position="339"/>
    </location>
</feature>
<dbReference type="NCBIfam" id="TIGR01060">
    <property type="entry name" value="eno"/>
    <property type="match status" value="1"/>
</dbReference>
<evidence type="ECO:0000256" key="8">
    <source>
        <dbReference type="ARBA" id="ARBA00023239"/>
    </source>
</evidence>
<evidence type="ECO:0000256" key="3">
    <source>
        <dbReference type="ARBA" id="ARBA00012058"/>
    </source>
</evidence>
<keyword evidence="7 9" id="KW-0324">Glycolysis</keyword>
<evidence type="ECO:0000259" key="14">
    <source>
        <dbReference type="SMART" id="SM01193"/>
    </source>
</evidence>
<dbReference type="GO" id="GO:0000015">
    <property type="term" value="C:phosphopyruvate hydratase complex"/>
    <property type="evidence" value="ECO:0007669"/>
    <property type="project" value="InterPro"/>
</dbReference>
<keyword evidence="8 9" id="KW-0456">Lyase</keyword>
<feature type="domain" description="Enolase N-terminal" evidence="14">
    <location>
        <begin position="4"/>
        <end position="128"/>
    </location>
</feature>
<evidence type="ECO:0000259" key="13">
    <source>
        <dbReference type="SMART" id="SM01192"/>
    </source>
</evidence>
<feature type="binding site" evidence="9 12">
    <location>
        <position position="283"/>
    </location>
    <ligand>
        <name>Mg(2+)</name>
        <dbReference type="ChEBI" id="CHEBI:18420"/>
    </ligand>
</feature>
<dbReference type="GO" id="GO:0005576">
    <property type="term" value="C:extracellular region"/>
    <property type="evidence" value="ECO:0007669"/>
    <property type="project" value="UniProtKB-SubCell"/>
</dbReference>
<comment type="subcellular location">
    <subcellularLocation>
        <location evidence="9">Cytoplasm</location>
    </subcellularLocation>
    <subcellularLocation>
        <location evidence="9">Secreted</location>
    </subcellularLocation>
    <subcellularLocation>
        <location evidence="9">Cell surface</location>
    </subcellularLocation>
    <text evidence="9">Fractions of enolase are present in both the cytoplasm and on the cell surface.</text>
</comment>
<evidence type="ECO:0000256" key="10">
    <source>
        <dbReference type="PIRSR" id="PIRSR001400-1"/>
    </source>
</evidence>
<evidence type="ECO:0000256" key="7">
    <source>
        <dbReference type="ARBA" id="ARBA00023152"/>
    </source>
</evidence>
<dbReference type="EC" id="4.2.1.11" evidence="3 9"/>
<dbReference type="Pfam" id="PF00113">
    <property type="entry name" value="Enolase_C"/>
    <property type="match status" value="1"/>
</dbReference>
<dbReference type="SFLD" id="SFLDF00002">
    <property type="entry name" value="enolase"/>
    <property type="match status" value="1"/>
</dbReference>
<keyword evidence="9 12" id="KW-0479">Metal-binding</keyword>
<dbReference type="STRING" id="1618345.UT18_C0030G0008"/>
<sequence>MAKIKEILGREIYDSRGNPTVEAIVFLENGITAKASVPSGASTGVHEACELRDEDGFGVKAAASNVSKISNALKGNEVWNLTELDKAMIALDGTENKSNLGANAILGVSLALARAAAIAKGVPLYKHLQDFYEFPQKYVAPKPLLNILNGGKHADNNVDVQEMMVVPVMGNNFEERMAAGAKIYQSLKKVLRDKKLATMVGDEGGFAPNLADNESGIALLTEAISEAGFKPGEDVFIALDVASTELFSDGKYVLSSQNLTLTSLEMTKMYADWIKKYPIFSVEDPLAEDDFDGWENLTKELGDIDGRKIQIIGDDLFVTNPVRIKEGIERNLANGAIIKVNQIGTLLETVEAIKMLQKANFQPIISHRSGETTDDFIADLVIACGCGQIKSGAPARGERVAKYNRILEIERNIKENRGELL</sequence>
<dbReference type="UniPathway" id="UPA00109">
    <property type="reaction ID" value="UER00187"/>
</dbReference>
<feature type="active site" description="Proton donor" evidence="9 10">
    <location>
        <position position="203"/>
    </location>
</feature>
<comment type="similarity">
    <text evidence="2 9">Belongs to the enolase family.</text>
</comment>
<dbReference type="SMART" id="SM01192">
    <property type="entry name" value="Enolase_C"/>
    <property type="match status" value="1"/>
</dbReference>
<dbReference type="PATRIC" id="fig|1618345.3.peg.1181"/>
<feature type="binding site" evidence="9">
    <location>
        <position position="369"/>
    </location>
    <ligand>
        <name>(2R)-2-phosphoglycerate</name>
        <dbReference type="ChEBI" id="CHEBI:58289"/>
    </ligand>
</feature>
<dbReference type="GO" id="GO:0006096">
    <property type="term" value="P:glycolytic process"/>
    <property type="evidence" value="ECO:0007669"/>
    <property type="project" value="UniProtKB-UniRule"/>
</dbReference>
<feature type="binding site" evidence="11">
    <location>
        <position position="390"/>
    </location>
    <ligand>
        <name>substrate</name>
    </ligand>
</feature>
<dbReference type="SFLD" id="SFLDG00178">
    <property type="entry name" value="enolase"/>
    <property type="match status" value="1"/>
</dbReference>
<dbReference type="EMBL" id="LBVV01000030">
    <property type="protein sequence ID" value="KKQ92998.1"/>
    <property type="molecule type" value="Genomic_DNA"/>
</dbReference>
<feature type="binding site" evidence="9">
    <location>
        <position position="161"/>
    </location>
    <ligand>
        <name>(2R)-2-phosphoglycerate</name>
        <dbReference type="ChEBI" id="CHEBI:58289"/>
    </ligand>
</feature>
<dbReference type="GO" id="GO:0009986">
    <property type="term" value="C:cell surface"/>
    <property type="evidence" value="ECO:0007669"/>
    <property type="project" value="UniProtKB-SubCell"/>
</dbReference>
<keyword evidence="9" id="KW-0963">Cytoplasm</keyword>
<reference evidence="15 16" key="1">
    <citation type="journal article" date="2015" name="Nature">
        <title>rRNA introns, odd ribosomes, and small enigmatic genomes across a large radiation of phyla.</title>
        <authorList>
            <person name="Brown C.T."/>
            <person name="Hug L.A."/>
            <person name="Thomas B.C."/>
            <person name="Sharon I."/>
            <person name="Castelle C.J."/>
            <person name="Singh A."/>
            <person name="Wilkins M.J."/>
            <person name="Williams K.H."/>
            <person name="Banfield J.F."/>
        </authorList>
    </citation>
    <scope>NUCLEOTIDE SEQUENCE [LARGE SCALE GENOMIC DNA]</scope>
</reference>
<comment type="cofactor">
    <cofactor evidence="12">
        <name>Mg(2+)</name>
        <dbReference type="ChEBI" id="CHEBI:18420"/>
    </cofactor>
    <text evidence="12">Mg(2+) is required for catalysis and for stabilizing the dimer.</text>
</comment>
<proteinExistence type="inferred from homology"/>